<dbReference type="OrthoDB" id="440781at2759"/>
<dbReference type="SUPFAM" id="SSF54236">
    <property type="entry name" value="Ubiquitin-like"/>
    <property type="match status" value="2"/>
</dbReference>
<dbReference type="GeneID" id="55973112"/>
<dbReference type="CDD" id="cd17075">
    <property type="entry name" value="UBX1_UBXN9"/>
    <property type="match status" value="1"/>
</dbReference>
<reference evidence="3" key="1">
    <citation type="submission" date="2020-03" db="EMBL/GenBank/DDBJ databases">
        <title>Site-based positive gene gene selection in Geosmithia morbida across the United States reveals a broad range of putative effectors and factors for local host and environmental adapation.</title>
        <authorList>
            <person name="Onufrak A."/>
            <person name="Murdoch R.W."/>
            <person name="Gazis R."/>
            <person name="Huff M."/>
            <person name="Staton M."/>
            <person name="Klingeman W."/>
            <person name="Hadziabdic D."/>
        </authorList>
    </citation>
    <scope>NUCLEOTIDE SEQUENCE</scope>
    <source>
        <strain evidence="3">1262</strain>
    </source>
</reference>
<feature type="compositionally biased region" description="Low complexity" evidence="1">
    <location>
        <begin position="237"/>
        <end position="282"/>
    </location>
</feature>
<dbReference type="InterPro" id="IPR029071">
    <property type="entry name" value="Ubiquitin-like_domsf"/>
</dbReference>
<name>A0A9P5D0C3_9HYPO</name>
<sequence>MSSHVVVISTDLRRTTVKVTPGTYLADVLQQACTKLGLPGDKYLVKHKQKQVDLTIPFRASGLSPGAKLELVQKSNTPSAIQVALQLPQPEAKEIPGGRLVKKFPSDLTLWQVLRQFESGDANAGRNINITARGVARIDAGAGGSGQLYYETPVLNIMGREISTFTDLQKTLASLGYNSGNVLIRLTYKTTDQTLHAAMDEISQLFKEEERGNTASSGTQKTDPAPQQPTPSKETNAPDTPMADAEPAPAPPQEQEQTQISQADGAVAAASSAPSSNDPYSPVNVYLAPSGTTPAAALTPASETDFTPTVAHAQLHQARLLENAKNKRLLSDRELDEKAAAEEAKISAVKSVRVKVRFPDNTSSEWDVGPSHTGAFLYAAVRHIMAKSDEPFHLALPGGKSVIKDRDDRGPEDTLVRGYKMSGRVLVNLVWDEGASADARKQPFLKSHVASQGQTVKVPEVPQIAEDEVEAPAVAQVHEDGKKKSSGEGGAKKVPKWLKLGKK</sequence>
<dbReference type="PANTHER" id="PTHR46467">
    <property type="entry name" value="TETHER CONTAINING UBX DOMAIN FOR GLUT4"/>
    <property type="match status" value="1"/>
</dbReference>
<feature type="compositionally biased region" description="Basic residues" evidence="1">
    <location>
        <begin position="493"/>
        <end position="503"/>
    </location>
</feature>
<feature type="region of interest" description="Disordered" evidence="1">
    <location>
        <begin position="208"/>
        <end position="285"/>
    </location>
</feature>
<dbReference type="GO" id="GO:0006886">
    <property type="term" value="P:intracellular protein transport"/>
    <property type="evidence" value="ECO:0007669"/>
    <property type="project" value="TreeGrafter"/>
</dbReference>
<dbReference type="EMBL" id="JAANYQ010000008">
    <property type="protein sequence ID" value="KAF4122583.1"/>
    <property type="molecule type" value="Genomic_DNA"/>
</dbReference>
<evidence type="ECO:0000256" key="1">
    <source>
        <dbReference type="SAM" id="MobiDB-lite"/>
    </source>
</evidence>
<dbReference type="Proteomes" id="UP000749293">
    <property type="component" value="Unassembled WGS sequence"/>
</dbReference>
<comment type="caution">
    <text evidence="3">The sequence shown here is derived from an EMBL/GenBank/DDBJ whole genome shotgun (WGS) entry which is preliminary data.</text>
</comment>
<dbReference type="CDD" id="cd16105">
    <property type="entry name" value="Ubl_ASPSCR1_like"/>
    <property type="match status" value="1"/>
</dbReference>
<feature type="domain" description="TUG ubiquitin-like" evidence="2">
    <location>
        <begin position="8"/>
        <end position="71"/>
    </location>
</feature>
<proteinExistence type="predicted"/>
<dbReference type="RefSeq" id="XP_035321235.1">
    <property type="nucleotide sequence ID" value="XM_035468855.1"/>
</dbReference>
<keyword evidence="4" id="KW-1185">Reference proteome</keyword>
<accession>A0A9P5D0C3</accession>
<feature type="compositionally biased region" description="Polar residues" evidence="1">
    <location>
        <begin position="213"/>
        <end position="222"/>
    </location>
</feature>
<evidence type="ECO:0000259" key="2">
    <source>
        <dbReference type="Pfam" id="PF11470"/>
    </source>
</evidence>
<dbReference type="AlphaFoldDB" id="A0A9P5D0C3"/>
<organism evidence="3 4">
    <name type="scientific">Geosmithia morbida</name>
    <dbReference type="NCBI Taxonomy" id="1094350"/>
    <lineage>
        <taxon>Eukaryota</taxon>
        <taxon>Fungi</taxon>
        <taxon>Dikarya</taxon>
        <taxon>Ascomycota</taxon>
        <taxon>Pezizomycotina</taxon>
        <taxon>Sordariomycetes</taxon>
        <taxon>Hypocreomycetidae</taxon>
        <taxon>Hypocreales</taxon>
        <taxon>Bionectriaceae</taxon>
        <taxon>Geosmithia</taxon>
    </lineage>
</organism>
<dbReference type="InterPro" id="IPR059238">
    <property type="entry name" value="UBX1_UBXN9"/>
</dbReference>
<feature type="region of interest" description="Disordered" evidence="1">
    <location>
        <begin position="474"/>
        <end position="503"/>
    </location>
</feature>
<feature type="compositionally biased region" description="Basic and acidic residues" evidence="1">
    <location>
        <begin position="477"/>
        <end position="486"/>
    </location>
</feature>
<dbReference type="GO" id="GO:0005634">
    <property type="term" value="C:nucleus"/>
    <property type="evidence" value="ECO:0007669"/>
    <property type="project" value="TreeGrafter"/>
</dbReference>
<evidence type="ECO:0000313" key="3">
    <source>
        <dbReference type="EMBL" id="KAF4122583.1"/>
    </source>
</evidence>
<dbReference type="GO" id="GO:0012506">
    <property type="term" value="C:vesicle membrane"/>
    <property type="evidence" value="ECO:0007669"/>
    <property type="project" value="TreeGrafter"/>
</dbReference>
<gene>
    <name evidence="3" type="ORF">GMORB2_6889</name>
</gene>
<dbReference type="Pfam" id="PF11470">
    <property type="entry name" value="TUG-UBL1"/>
    <property type="match status" value="1"/>
</dbReference>
<dbReference type="Gene3D" id="3.10.20.90">
    <property type="entry name" value="Phosphatidylinositol 3-kinase Catalytic Subunit, Chain A, domain 1"/>
    <property type="match status" value="1"/>
</dbReference>
<dbReference type="GO" id="GO:0005737">
    <property type="term" value="C:cytoplasm"/>
    <property type="evidence" value="ECO:0007669"/>
    <property type="project" value="TreeGrafter"/>
</dbReference>
<dbReference type="PANTHER" id="PTHR46467:SF1">
    <property type="entry name" value="TETHER CONTAINING UBX DOMAIN FOR GLUT4"/>
    <property type="match status" value="1"/>
</dbReference>
<evidence type="ECO:0000313" key="4">
    <source>
        <dbReference type="Proteomes" id="UP000749293"/>
    </source>
</evidence>
<protein>
    <recommendedName>
        <fullName evidence="2">TUG ubiquitin-like domain-containing protein</fullName>
    </recommendedName>
</protein>
<dbReference type="InterPro" id="IPR021569">
    <property type="entry name" value="TUG-UBL1"/>
</dbReference>